<evidence type="ECO:0000313" key="3">
    <source>
        <dbReference type="Proteomes" id="UP001054821"/>
    </source>
</evidence>
<dbReference type="InterPro" id="IPR043128">
    <property type="entry name" value="Rev_trsase/Diguanyl_cyclase"/>
</dbReference>
<dbReference type="SUPFAM" id="SSF56672">
    <property type="entry name" value="DNA/RNA polymerases"/>
    <property type="match status" value="1"/>
</dbReference>
<dbReference type="Proteomes" id="UP001054821">
    <property type="component" value="Chromosome 7"/>
</dbReference>
<dbReference type="GO" id="GO:0003676">
    <property type="term" value="F:nucleic acid binding"/>
    <property type="evidence" value="ECO:0007669"/>
    <property type="project" value="InterPro"/>
</dbReference>
<dbReference type="Pfam" id="PF00078">
    <property type="entry name" value="RVT_1"/>
    <property type="match status" value="1"/>
</dbReference>
<sequence>MNATFHDTIGRNLEVYIDDVVIKSESRPGHLDDLRSAFERMRQHQLKMNPKKCAFGVSAGNFLGFLVHQRGIEIDKSKAKAIINVPPAKKRKAEYEALIIGLEILKELGVKSVAVMGDSMLVLKQLSGDYKANAMAQLASGVEISEGLSEELFKVEKQSLPSVFERGILAEVMVLTIAPED</sequence>
<evidence type="ECO:0000313" key="2">
    <source>
        <dbReference type="EMBL" id="KAI5317064.1"/>
    </source>
</evidence>
<dbReference type="Gene3D" id="3.30.420.10">
    <property type="entry name" value="Ribonuclease H-like superfamily/Ribonuclease H"/>
    <property type="match status" value="1"/>
</dbReference>
<dbReference type="InterPro" id="IPR043502">
    <property type="entry name" value="DNA/RNA_pol_sf"/>
</dbReference>
<gene>
    <name evidence="2" type="ORF">L3X38_036771</name>
</gene>
<accession>A0AAD4YQ23</accession>
<dbReference type="InterPro" id="IPR000477">
    <property type="entry name" value="RT_dom"/>
</dbReference>
<dbReference type="InterPro" id="IPR002156">
    <property type="entry name" value="RNaseH_domain"/>
</dbReference>
<dbReference type="PROSITE" id="PS50878">
    <property type="entry name" value="RT_POL"/>
    <property type="match status" value="1"/>
</dbReference>
<dbReference type="PANTHER" id="PTHR24559">
    <property type="entry name" value="TRANSPOSON TY3-I GAG-POL POLYPROTEIN"/>
    <property type="match status" value="1"/>
</dbReference>
<feature type="domain" description="Reverse transcriptase" evidence="1">
    <location>
        <begin position="1"/>
        <end position="67"/>
    </location>
</feature>
<dbReference type="Gene3D" id="3.30.70.270">
    <property type="match status" value="1"/>
</dbReference>
<dbReference type="InterPro" id="IPR036397">
    <property type="entry name" value="RNaseH_sf"/>
</dbReference>
<protein>
    <recommendedName>
        <fullName evidence="1">Reverse transcriptase domain-containing protein</fullName>
    </recommendedName>
</protein>
<comment type="caution">
    <text evidence="2">The sequence shown here is derived from an EMBL/GenBank/DDBJ whole genome shotgun (WGS) entry which is preliminary data.</text>
</comment>
<name>A0AAD4YQ23_PRUDU</name>
<dbReference type="AlphaFoldDB" id="A0AAD4YQ23"/>
<dbReference type="EMBL" id="JAJFAZ020000007">
    <property type="protein sequence ID" value="KAI5317064.1"/>
    <property type="molecule type" value="Genomic_DNA"/>
</dbReference>
<dbReference type="PANTHER" id="PTHR24559:SF431">
    <property type="entry name" value="RNA-DIRECTED DNA POLYMERASE HOMOLOG"/>
    <property type="match status" value="1"/>
</dbReference>
<dbReference type="GO" id="GO:0004523">
    <property type="term" value="F:RNA-DNA hybrid ribonuclease activity"/>
    <property type="evidence" value="ECO:0007669"/>
    <property type="project" value="InterPro"/>
</dbReference>
<dbReference type="CDD" id="cd01647">
    <property type="entry name" value="RT_LTR"/>
    <property type="match status" value="1"/>
</dbReference>
<keyword evidence="3" id="KW-1185">Reference proteome</keyword>
<reference evidence="2 3" key="1">
    <citation type="journal article" date="2022" name="G3 (Bethesda)">
        <title>Whole-genome sequence and methylome profiling of the almond [Prunus dulcis (Mill.) D.A. Webb] cultivar 'Nonpareil'.</title>
        <authorList>
            <person name="D'Amico-Willman K.M."/>
            <person name="Ouma W.Z."/>
            <person name="Meulia T."/>
            <person name="Sideli G.M."/>
            <person name="Gradziel T.M."/>
            <person name="Fresnedo-Ramirez J."/>
        </authorList>
    </citation>
    <scope>NUCLEOTIDE SEQUENCE [LARGE SCALE GENOMIC DNA]</scope>
    <source>
        <strain evidence="2">Clone GOH B32 T37-40</strain>
    </source>
</reference>
<dbReference type="InterPro" id="IPR053134">
    <property type="entry name" value="RNA-dir_DNA_polymerase"/>
</dbReference>
<evidence type="ECO:0000259" key="1">
    <source>
        <dbReference type="PROSITE" id="PS50878"/>
    </source>
</evidence>
<organism evidence="2 3">
    <name type="scientific">Prunus dulcis</name>
    <name type="common">Almond</name>
    <name type="synonym">Amygdalus dulcis</name>
    <dbReference type="NCBI Taxonomy" id="3755"/>
    <lineage>
        <taxon>Eukaryota</taxon>
        <taxon>Viridiplantae</taxon>
        <taxon>Streptophyta</taxon>
        <taxon>Embryophyta</taxon>
        <taxon>Tracheophyta</taxon>
        <taxon>Spermatophyta</taxon>
        <taxon>Magnoliopsida</taxon>
        <taxon>eudicotyledons</taxon>
        <taxon>Gunneridae</taxon>
        <taxon>Pentapetalae</taxon>
        <taxon>rosids</taxon>
        <taxon>fabids</taxon>
        <taxon>Rosales</taxon>
        <taxon>Rosaceae</taxon>
        <taxon>Amygdaloideae</taxon>
        <taxon>Amygdaleae</taxon>
        <taxon>Prunus</taxon>
    </lineage>
</organism>
<proteinExistence type="predicted"/>
<dbReference type="Pfam" id="PF13456">
    <property type="entry name" value="RVT_3"/>
    <property type="match status" value="1"/>
</dbReference>